<sequence length="75" mass="8543">MADIYDMSIPPPGWYSNYIDEEAARREARLESSRVRRFVAKAFRVLLILVIVAIVIALAFTAFMVYVASQINGFE</sequence>
<dbReference type="AlphaFoldDB" id="A0A1G6GTT3"/>
<reference evidence="2 3" key="1">
    <citation type="submission" date="2016-09" db="EMBL/GenBank/DDBJ databases">
        <authorList>
            <person name="Capua I."/>
            <person name="De Benedictis P."/>
            <person name="Joannis T."/>
            <person name="Lombin L.H."/>
            <person name="Cattoli G."/>
        </authorList>
    </citation>
    <scope>NUCLEOTIDE SEQUENCE [LARGE SCALE GENOMIC DNA]</scope>
    <source>
        <strain evidence="2 3">ISLP-3</strain>
    </source>
</reference>
<accession>A0A1G6GTT3</accession>
<name>A0A1G6GTT3_9MICO</name>
<evidence type="ECO:0000313" key="3">
    <source>
        <dbReference type="Proteomes" id="UP000199039"/>
    </source>
</evidence>
<evidence type="ECO:0000256" key="1">
    <source>
        <dbReference type="SAM" id="Phobius"/>
    </source>
</evidence>
<keyword evidence="3" id="KW-1185">Reference proteome</keyword>
<gene>
    <name evidence="2" type="ORF">SAMN05216410_0472</name>
</gene>
<evidence type="ECO:0000313" key="2">
    <source>
        <dbReference type="EMBL" id="SDB85417.1"/>
    </source>
</evidence>
<organism evidence="2 3">
    <name type="scientific">Sanguibacter gelidistatuariae</name>
    <dbReference type="NCBI Taxonomy" id="1814289"/>
    <lineage>
        <taxon>Bacteria</taxon>
        <taxon>Bacillati</taxon>
        <taxon>Actinomycetota</taxon>
        <taxon>Actinomycetes</taxon>
        <taxon>Micrococcales</taxon>
        <taxon>Sanguibacteraceae</taxon>
        <taxon>Sanguibacter</taxon>
    </lineage>
</organism>
<keyword evidence="1" id="KW-0812">Transmembrane</keyword>
<protein>
    <submittedName>
        <fullName evidence="2">Uncharacterized protein</fullName>
    </submittedName>
</protein>
<keyword evidence="1" id="KW-0472">Membrane</keyword>
<dbReference type="Proteomes" id="UP000199039">
    <property type="component" value="Unassembled WGS sequence"/>
</dbReference>
<feature type="transmembrane region" description="Helical" evidence="1">
    <location>
        <begin position="42"/>
        <end position="68"/>
    </location>
</feature>
<dbReference type="EMBL" id="FMYH01000001">
    <property type="protein sequence ID" value="SDB85417.1"/>
    <property type="molecule type" value="Genomic_DNA"/>
</dbReference>
<keyword evidence="1" id="KW-1133">Transmembrane helix</keyword>
<proteinExistence type="predicted"/>